<organism evidence="3 4">
    <name type="scientific">Aureobasidium melanogenum</name>
    <name type="common">Aureobasidium pullulans var. melanogenum</name>
    <dbReference type="NCBI Taxonomy" id="46634"/>
    <lineage>
        <taxon>Eukaryota</taxon>
        <taxon>Fungi</taxon>
        <taxon>Dikarya</taxon>
        <taxon>Ascomycota</taxon>
        <taxon>Pezizomycotina</taxon>
        <taxon>Dothideomycetes</taxon>
        <taxon>Dothideomycetidae</taxon>
        <taxon>Dothideales</taxon>
        <taxon>Saccotheciaceae</taxon>
        <taxon>Aureobasidium</taxon>
    </lineage>
</organism>
<reference evidence="3" key="1">
    <citation type="journal article" date="2021" name="J Fungi (Basel)">
        <title>Virulence traits and population genomics of the black yeast Aureobasidium melanogenum.</title>
        <authorList>
            <person name="Cernosa A."/>
            <person name="Sun X."/>
            <person name="Gostincar C."/>
            <person name="Fang C."/>
            <person name="Gunde-Cimerman N."/>
            <person name="Song Z."/>
        </authorList>
    </citation>
    <scope>NUCLEOTIDE SEQUENCE</scope>
    <source>
        <strain evidence="3">EXF-9298</strain>
    </source>
</reference>
<gene>
    <name evidence="3" type="ORF">KCU98_g1383</name>
</gene>
<dbReference type="InterPro" id="IPR024630">
    <property type="entry name" value="Stc1"/>
</dbReference>
<feature type="compositionally biased region" description="Acidic residues" evidence="1">
    <location>
        <begin position="221"/>
        <end position="239"/>
    </location>
</feature>
<reference evidence="3" key="2">
    <citation type="submission" date="2021-08" db="EMBL/GenBank/DDBJ databases">
        <authorList>
            <person name="Gostincar C."/>
            <person name="Sun X."/>
            <person name="Song Z."/>
            <person name="Gunde-Cimerman N."/>
        </authorList>
    </citation>
    <scope>NUCLEOTIDE SEQUENCE</scope>
    <source>
        <strain evidence="3">EXF-9298</strain>
    </source>
</reference>
<dbReference type="AlphaFoldDB" id="A0A9P8G325"/>
<evidence type="ECO:0000313" key="4">
    <source>
        <dbReference type="Proteomes" id="UP000729357"/>
    </source>
</evidence>
<sequence>MSSAFKNARSPPPGYRNARSLPNEVWCKGCSQFRPLASFAKNRQNDANFWLSNGAKLGDKKILNKMICSNCTAAPPVELKCTGCNKTRSLDRFSTTQRRDPDSARCRKCISEIENVKPGQQDPYEADDFDGDYMTSITGDLISRSSTSGGAPLASSSNGFVSIPSTTTNSRVPTNTTTSASSSSGFSNSTYASTAKAPPVKTGSGGFAVVKSGPRAVPVPDYDDDDDVIKYSDDEDWQM</sequence>
<accession>A0A9P8G325</accession>
<dbReference type="Pfam" id="PF12898">
    <property type="entry name" value="Stc1"/>
    <property type="match status" value="1"/>
</dbReference>
<feature type="region of interest" description="Disordered" evidence="1">
    <location>
        <begin position="145"/>
        <end position="239"/>
    </location>
</feature>
<dbReference type="EMBL" id="JAHFXS010000046">
    <property type="protein sequence ID" value="KAG9990135.1"/>
    <property type="molecule type" value="Genomic_DNA"/>
</dbReference>
<protein>
    <recommendedName>
        <fullName evidence="2">Stc1 domain-containing protein</fullName>
    </recommendedName>
</protein>
<name>A0A9P8G325_AURME</name>
<dbReference type="Proteomes" id="UP000729357">
    <property type="component" value="Unassembled WGS sequence"/>
</dbReference>
<evidence type="ECO:0000313" key="3">
    <source>
        <dbReference type="EMBL" id="KAG9990135.1"/>
    </source>
</evidence>
<feature type="non-terminal residue" evidence="3">
    <location>
        <position position="1"/>
    </location>
</feature>
<evidence type="ECO:0000259" key="2">
    <source>
        <dbReference type="Pfam" id="PF12898"/>
    </source>
</evidence>
<feature type="domain" description="Stc1" evidence="2">
    <location>
        <begin position="27"/>
        <end position="110"/>
    </location>
</feature>
<keyword evidence="4" id="KW-1185">Reference proteome</keyword>
<evidence type="ECO:0000256" key="1">
    <source>
        <dbReference type="SAM" id="MobiDB-lite"/>
    </source>
</evidence>
<proteinExistence type="predicted"/>
<comment type="caution">
    <text evidence="3">The sequence shown here is derived from an EMBL/GenBank/DDBJ whole genome shotgun (WGS) entry which is preliminary data.</text>
</comment>
<feature type="compositionally biased region" description="Polar residues" evidence="1">
    <location>
        <begin position="145"/>
        <end position="160"/>
    </location>
</feature>
<feature type="compositionally biased region" description="Low complexity" evidence="1">
    <location>
        <begin position="164"/>
        <end position="194"/>
    </location>
</feature>